<dbReference type="SUPFAM" id="SSF52540">
    <property type="entry name" value="P-loop containing nucleoside triphosphate hydrolases"/>
    <property type="match status" value="1"/>
</dbReference>
<keyword evidence="6" id="KW-0547">Nucleotide-binding</keyword>
<keyword evidence="4 13" id="KW-0812">Transmembrane</keyword>
<feature type="transmembrane region" description="Helical" evidence="13">
    <location>
        <begin position="196"/>
        <end position="223"/>
    </location>
</feature>
<evidence type="ECO:0000256" key="6">
    <source>
        <dbReference type="ARBA" id="ARBA00022741"/>
    </source>
</evidence>
<keyword evidence="8 13" id="KW-1133">Transmembrane helix</keyword>
<evidence type="ECO:0000256" key="1">
    <source>
        <dbReference type="ARBA" id="ARBA00004651"/>
    </source>
</evidence>
<keyword evidence="5" id="KW-0204">Cytolysis</keyword>
<evidence type="ECO:0000256" key="2">
    <source>
        <dbReference type="ARBA" id="ARBA00022448"/>
    </source>
</evidence>
<dbReference type="InterPro" id="IPR011527">
    <property type="entry name" value="ABC1_TM_dom"/>
</dbReference>
<dbReference type="PROSITE" id="PS00211">
    <property type="entry name" value="ABC_TRANSPORTER_1"/>
    <property type="match status" value="1"/>
</dbReference>
<dbReference type="GO" id="GO:0031640">
    <property type="term" value="P:killing of cells of another organism"/>
    <property type="evidence" value="ECO:0007669"/>
    <property type="project" value="UniProtKB-KW"/>
</dbReference>
<evidence type="ECO:0000256" key="11">
    <source>
        <dbReference type="ARBA" id="ARBA00061173"/>
    </source>
</evidence>
<dbReference type="CDD" id="cd18567">
    <property type="entry name" value="ABC_6TM_CvaB_RaxB_like"/>
    <property type="match status" value="1"/>
</dbReference>
<dbReference type="EMBL" id="AP022853">
    <property type="protein sequence ID" value="BCB27653.1"/>
    <property type="molecule type" value="Genomic_DNA"/>
</dbReference>
<evidence type="ECO:0000256" key="8">
    <source>
        <dbReference type="ARBA" id="ARBA00022989"/>
    </source>
</evidence>
<keyword evidence="2" id="KW-0813">Transport</keyword>
<feature type="transmembrane region" description="Helical" evidence="13">
    <location>
        <begin position="106"/>
        <end position="127"/>
    </location>
</feature>
<dbReference type="Gene3D" id="1.20.1560.10">
    <property type="entry name" value="ABC transporter type 1, transmembrane domain"/>
    <property type="match status" value="1"/>
</dbReference>
<dbReference type="KEGG" id="slac:SKTS_25390"/>
<dbReference type="InterPro" id="IPR036640">
    <property type="entry name" value="ABC1_TM_sf"/>
</dbReference>
<dbReference type="AlphaFoldDB" id="A0A6F8VCV2"/>
<dbReference type="GO" id="GO:0005886">
    <property type="term" value="C:plasma membrane"/>
    <property type="evidence" value="ECO:0007669"/>
    <property type="project" value="UniProtKB-SubCell"/>
</dbReference>
<keyword evidence="5" id="KW-0354">Hemolysis</keyword>
<dbReference type="PANTHER" id="PTHR24221">
    <property type="entry name" value="ATP-BINDING CASSETTE SUB-FAMILY B"/>
    <property type="match status" value="1"/>
</dbReference>
<feature type="domain" description="ABC transporter" evidence="14">
    <location>
        <begin position="385"/>
        <end position="618"/>
    </location>
</feature>
<dbReference type="Pfam" id="PF00005">
    <property type="entry name" value="ABC_tran"/>
    <property type="match status" value="1"/>
</dbReference>
<reference evidence="17" key="1">
    <citation type="submission" date="2020-03" db="EMBL/GenBank/DDBJ databases">
        <title>Complete genome sequence of sulfur-oxidizing bacterium skT11.</title>
        <authorList>
            <person name="Kanda M."/>
            <person name="Kojima H."/>
            <person name="Fukui M."/>
        </authorList>
    </citation>
    <scope>NUCLEOTIDE SEQUENCE [LARGE SCALE GENOMIC DNA]</scope>
    <source>
        <strain evidence="17">skT11</strain>
    </source>
</reference>
<dbReference type="InterPro" id="IPR027417">
    <property type="entry name" value="P-loop_NTPase"/>
</dbReference>
<evidence type="ECO:0000256" key="12">
    <source>
        <dbReference type="ARBA" id="ARBA00072252"/>
    </source>
</evidence>
<dbReference type="Gene3D" id="3.90.70.10">
    <property type="entry name" value="Cysteine proteinases"/>
    <property type="match status" value="1"/>
</dbReference>
<dbReference type="Proteomes" id="UP000502260">
    <property type="component" value="Chromosome"/>
</dbReference>
<keyword evidence="9 13" id="KW-0472">Membrane</keyword>
<keyword evidence="7" id="KW-0067">ATP-binding</keyword>
<evidence type="ECO:0000256" key="3">
    <source>
        <dbReference type="ARBA" id="ARBA00022475"/>
    </source>
</evidence>
<feature type="domain" description="ABC transmembrane type-1" evidence="15">
    <location>
        <begin position="71"/>
        <end position="352"/>
    </location>
</feature>
<evidence type="ECO:0000256" key="4">
    <source>
        <dbReference type="ARBA" id="ARBA00022692"/>
    </source>
</evidence>
<comment type="subcellular location">
    <subcellularLocation>
        <location evidence="1">Cell membrane</location>
        <topology evidence="1">Multi-pass membrane protein</topology>
    </subcellularLocation>
</comment>
<dbReference type="Gene3D" id="3.40.50.300">
    <property type="entry name" value="P-loop containing nucleotide triphosphate hydrolases"/>
    <property type="match status" value="1"/>
</dbReference>
<comment type="similarity">
    <text evidence="11">Belongs to the ABC transporter superfamily. Cyclolysin exporter (TC 3.A.1.109.2) family.</text>
</comment>
<evidence type="ECO:0000256" key="13">
    <source>
        <dbReference type="SAM" id="Phobius"/>
    </source>
</evidence>
<dbReference type="GO" id="GO:0016887">
    <property type="term" value="F:ATP hydrolysis activity"/>
    <property type="evidence" value="ECO:0007669"/>
    <property type="project" value="InterPro"/>
</dbReference>
<keyword evidence="3" id="KW-1003">Cell membrane</keyword>
<dbReference type="FunFam" id="3.40.50.300:FF:000299">
    <property type="entry name" value="ABC transporter ATP-binding protein/permease"/>
    <property type="match status" value="1"/>
</dbReference>
<sequence length="628" mass="68934">MVLEKANKREITILDPAIGILKLPLSEVSLHFTGIALELTPVTTFRKVDERNRLRLRDLAGHTIGLRPTLIQVFLLAGALEIFALVAPLFNQLIIDEVVVTSDRELLSVLAVGFGLLLLIQTAIGLLRSWIIMRVSMDVRLQWTGGLFAHLVRLPAVFFEKRHLGDIVSRFGSIATIQNTLTTSIISAVLDGIMTVMALCMMIVYSPMLTLIVVAAVLLYGLLRWAFYAPFREASAERLVLSAKENSHFLETLRAIVPVKLAGHETERRTRWQHLVTDVMDRDLKTQKLGLVFSTASTFVTGASTLLLLSHGAQQVMDNTLSIGMLMAFNSYAGTFSGRLNALIGYAVDLKMLGLHAERLADIALEPTEQQSMVETDLLRLKPGIEVRNVSFRYADGEPWVLRHLDLIVDPGESIAIVGPSGCGKSTLLKIILGLLEPTEGELLVDGIPVRRLGLPAYRQLIGAVTQDDTLLAGSITENIAFFDPNASQERIEASAKIAAIHDEIHAMPMGYQTMVGDMGSSLSGGQKQRVLLARALYKRPKILVLDEATSHLDAFNEHRVIGALHPLGMTRIQVAHRKESIASAERIVVLKSKETAGQLPKSAYAAEHTCQASIHEPQDIPTFENGI</sequence>
<evidence type="ECO:0000259" key="15">
    <source>
        <dbReference type="PROSITE" id="PS50929"/>
    </source>
</evidence>
<dbReference type="SMART" id="SM00382">
    <property type="entry name" value="AAA"/>
    <property type="match status" value="1"/>
</dbReference>
<comment type="function">
    <text evidence="10">Involved in the export of calmodulin-sensitive adenylate cyclase-hemolysin (cyclolysin).</text>
</comment>
<protein>
    <recommendedName>
        <fullName evidence="12">Cyclolysin secretion/processing ATP-binding protein CyaB</fullName>
    </recommendedName>
</protein>
<keyword evidence="17" id="KW-1185">Reference proteome</keyword>
<evidence type="ECO:0000313" key="16">
    <source>
        <dbReference type="EMBL" id="BCB27653.1"/>
    </source>
</evidence>
<name>A0A6F8VCV2_9PROT</name>
<evidence type="ECO:0000256" key="7">
    <source>
        <dbReference type="ARBA" id="ARBA00022840"/>
    </source>
</evidence>
<dbReference type="PROSITE" id="PS50929">
    <property type="entry name" value="ABC_TM1F"/>
    <property type="match status" value="1"/>
</dbReference>
<accession>A0A6F8VCV2</accession>
<dbReference type="PANTHER" id="PTHR24221:SF606">
    <property type="entry name" value="COLICIN V SECRETION-PROCESSING ATP-BINDING PROTEIN"/>
    <property type="match status" value="1"/>
</dbReference>
<dbReference type="GO" id="GO:0140359">
    <property type="term" value="F:ABC-type transporter activity"/>
    <property type="evidence" value="ECO:0007669"/>
    <property type="project" value="InterPro"/>
</dbReference>
<evidence type="ECO:0000256" key="5">
    <source>
        <dbReference type="ARBA" id="ARBA00022735"/>
    </source>
</evidence>
<evidence type="ECO:0000256" key="9">
    <source>
        <dbReference type="ARBA" id="ARBA00023136"/>
    </source>
</evidence>
<dbReference type="InterPro" id="IPR003439">
    <property type="entry name" value="ABC_transporter-like_ATP-bd"/>
</dbReference>
<evidence type="ECO:0000259" key="14">
    <source>
        <dbReference type="PROSITE" id="PS50893"/>
    </source>
</evidence>
<feature type="transmembrane region" description="Helical" evidence="13">
    <location>
        <begin position="73"/>
        <end position="94"/>
    </location>
</feature>
<dbReference type="InterPro" id="IPR017871">
    <property type="entry name" value="ABC_transporter-like_CS"/>
</dbReference>
<dbReference type="Pfam" id="PF00664">
    <property type="entry name" value="ABC_membrane"/>
    <property type="match status" value="1"/>
</dbReference>
<dbReference type="GO" id="GO:0034040">
    <property type="term" value="F:ATPase-coupled lipid transmembrane transporter activity"/>
    <property type="evidence" value="ECO:0007669"/>
    <property type="project" value="TreeGrafter"/>
</dbReference>
<dbReference type="PROSITE" id="PS50893">
    <property type="entry name" value="ABC_TRANSPORTER_2"/>
    <property type="match status" value="1"/>
</dbReference>
<proteinExistence type="inferred from homology"/>
<dbReference type="InterPro" id="IPR039421">
    <property type="entry name" value="Type_1_exporter"/>
</dbReference>
<dbReference type="InterPro" id="IPR003593">
    <property type="entry name" value="AAA+_ATPase"/>
</dbReference>
<dbReference type="GO" id="GO:0005524">
    <property type="term" value="F:ATP binding"/>
    <property type="evidence" value="ECO:0007669"/>
    <property type="project" value="UniProtKB-KW"/>
</dbReference>
<evidence type="ECO:0000256" key="10">
    <source>
        <dbReference type="ARBA" id="ARBA00055355"/>
    </source>
</evidence>
<feature type="transmembrane region" description="Helical" evidence="13">
    <location>
        <begin position="289"/>
        <end position="309"/>
    </location>
</feature>
<organism evidence="16 17">
    <name type="scientific">Sulfurimicrobium lacus</name>
    <dbReference type="NCBI Taxonomy" id="2715678"/>
    <lineage>
        <taxon>Bacteria</taxon>
        <taxon>Pseudomonadati</taxon>
        <taxon>Pseudomonadota</taxon>
        <taxon>Betaproteobacteria</taxon>
        <taxon>Nitrosomonadales</taxon>
        <taxon>Sulfuricellaceae</taxon>
        <taxon>Sulfurimicrobium</taxon>
    </lineage>
</organism>
<evidence type="ECO:0000313" key="17">
    <source>
        <dbReference type="Proteomes" id="UP000502260"/>
    </source>
</evidence>
<dbReference type="SUPFAM" id="SSF90123">
    <property type="entry name" value="ABC transporter transmembrane region"/>
    <property type="match status" value="1"/>
</dbReference>
<gene>
    <name evidence="16" type="ORF">SKTS_25390</name>
</gene>